<reference evidence="8" key="1">
    <citation type="submission" date="2025-08" db="UniProtKB">
        <authorList>
            <consortium name="RefSeq"/>
        </authorList>
    </citation>
    <scope>IDENTIFICATION</scope>
</reference>
<dbReference type="Gene3D" id="2.60.40.4100">
    <property type="entry name" value="Zona pellucida, ZP-C domain"/>
    <property type="match status" value="1"/>
</dbReference>
<dbReference type="AlphaFoldDB" id="A0A6J2VFI6"/>
<dbReference type="GeneID" id="115812548"/>
<keyword evidence="4" id="KW-1015">Disulfide bond</keyword>
<dbReference type="InterPro" id="IPR017977">
    <property type="entry name" value="ZP_dom_CS"/>
</dbReference>
<accession>A0A6J2VFI6</accession>
<dbReference type="RefSeq" id="XP_030630889.1">
    <property type="nucleotide sequence ID" value="XM_030775029.1"/>
</dbReference>
<dbReference type="Proteomes" id="UP000504632">
    <property type="component" value="Chromosome 5"/>
</dbReference>
<organism evidence="7 8">
    <name type="scientific">Chanos chanos</name>
    <name type="common">Milkfish</name>
    <name type="synonym">Mugil chanos</name>
    <dbReference type="NCBI Taxonomy" id="29144"/>
    <lineage>
        <taxon>Eukaryota</taxon>
        <taxon>Metazoa</taxon>
        <taxon>Chordata</taxon>
        <taxon>Craniata</taxon>
        <taxon>Vertebrata</taxon>
        <taxon>Euteleostomi</taxon>
        <taxon>Actinopterygii</taxon>
        <taxon>Neopterygii</taxon>
        <taxon>Teleostei</taxon>
        <taxon>Ostariophysi</taxon>
        <taxon>Gonorynchiformes</taxon>
        <taxon>Chanidae</taxon>
        <taxon>Chanos</taxon>
    </lineage>
</organism>
<protein>
    <submittedName>
        <fullName evidence="8">Uromodulin-like</fullName>
    </submittedName>
</protein>
<dbReference type="InterPro" id="IPR003886">
    <property type="entry name" value="NIDO_dom"/>
</dbReference>
<dbReference type="SMART" id="SM00539">
    <property type="entry name" value="NIDO"/>
    <property type="match status" value="1"/>
</dbReference>
<keyword evidence="5" id="KW-0325">Glycoprotein</keyword>
<dbReference type="Pfam" id="PF06119">
    <property type="entry name" value="NIDO"/>
    <property type="match status" value="1"/>
</dbReference>
<evidence type="ECO:0000256" key="3">
    <source>
        <dbReference type="ARBA" id="ARBA00022729"/>
    </source>
</evidence>
<dbReference type="InterPro" id="IPR055355">
    <property type="entry name" value="ZP-C"/>
</dbReference>
<evidence type="ECO:0000256" key="4">
    <source>
        <dbReference type="ARBA" id="ARBA00023157"/>
    </source>
</evidence>
<dbReference type="OrthoDB" id="9987373at2759"/>
<dbReference type="InterPro" id="IPR042235">
    <property type="entry name" value="ZP-C_dom"/>
</dbReference>
<dbReference type="PANTHER" id="PTHR14002">
    <property type="entry name" value="ENDOGLIN/TGF-BETA RECEPTOR TYPE III"/>
    <property type="match status" value="1"/>
</dbReference>
<dbReference type="GO" id="GO:0005576">
    <property type="term" value="C:extracellular region"/>
    <property type="evidence" value="ECO:0007669"/>
    <property type="project" value="UniProtKB-SubCell"/>
</dbReference>
<dbReference type="InParanoid" id="A0A6J2VFI6"/>
<name>A0A6J2VFI6_CHACN</name>
<sequence>MARDLIAPLWTDLNNAAAGTIYYQEVTSGPLLERATADINTLFPTLSFSASSVFTATWDGVPDFARNGAGYTRVEEGRYFSIPVAESEDLPSSSNININGRWVFRVDGGSGDLCAELNCTEDEWCGEKNGIYGCYCDEIYDETDSESFDAVLSCHSSSGTISLSRCQLLEAGFPAHVLHMNDPNCTGTIRDGRVIFQFDNNMRICGTTLTTVSMREDIIPLERNVNVELPAGQGTYQVQMIPYPDPKFSQPFNGSVDEIVDEQLYVAVHVDGVDSSHVAMVMDTCWATPVSDPAYNISWDLIVNGCPNPEDGTVEVLENGNSTTGLFSFRIFTFVGNFSQVFLHCKTHICLLKDNSCTLPCDQSYHMRRRRSVDGHDSASVSLGPLEFSDRNTDAVDVQFPTAVRIHRAP</sequence>
<proteinExistence type="predicted"/>
<dbReference type="PANTHER" id="PTHR14002:SF50">
    <property type="entry name" value="ALPHA-TECTORIN-LIKE-RELATED"/>
    <property type="match status" value="1"/>
</dbReference>
<evidence type="ECO:0000313" key="8">
    <source>
        <dbReference type="RefSeq" id="XP_030630889.1"/>
    </source>
</evidence>
<evidence type="ECO:0000256" key="1">
    <source>
        <dbReference type="ARBA" id="ARBA00004613"/>
    </source>
</evidence>
<evidence type="ECO:0000256" key="2">
    <source>
        <dbReference type="ARBA" id="ARBA00022525"/>
    </source>
</evidence>
<keyword evidence="7" id="KW-1185">Reference proteome</keyword>
<feature type="domain" description="ZP" evidence="6">
    <location>
        <begin position="1"/>
        <end position="368"/>
    </location>
</feature>
<dbReference type="GO" id="GO:0007160">
    <property type="term" value="P:cell-matrix adhesion"/>
    <property type="evidence" value="ECO:0007669"/>
    <property type="project" value="InterPro"/>
</dbReference>
<keyword evidence="3" id="KW-0732">Signal</keyword>
<evidence type="ECO:0000256" key="5">
    <source>
        <dbReference type="ARBA" id="ARBA00023180"/>
    </source>
</evidence>
<gene>
    <name evidence="8" type="primary">LOC115812548</name>
</gene>
<keyword evidence="2" id="KW-0964">Secreted</keyword>
<dbReference type="InterPro" id="IPR001507">
    <property type="entry name" value="ZP_dom"/>
</dbReference>
<dbReference type="PROSITE" id="PS00682">
    <property type="entry name" value="ZP_1"/>
    <property type="match status" value="1"/>
</dbReference>
<evidence type="ECO:0000259" key="6">
    <source>
        <dbReference type="PROSITE" id="PS51034"/>
    </source>
</evidence>
<dbReference type="Pfam" id="PF00100">
    <property type="entry name" value="Zona_pellucida"/>
    <property type="match status" value="1"/>
</dbReference>
<dbReference type="Pfam" id="PF23344">
    <property type="entry name" value="ZP-N"/>
    <property type="match status" value="1"/>
</dbReference>
<evidence type="ECO:0000313" key="7">
    <source>
        <dbReference type="Proteomes" id="UP000504632"/>
    </source>
</evidence>
<dbReference type="PROSITE" id="PS51034">
    <property type="entry name" value="ZP_2"/>
    <property type="match status" value="1"/>
</dbReference>
<comment type="subcellular location">
    <subcellularLocation>
        <location evidence="1">Secreted</location>
    </subcellularLocation>
</comment>
<dbReference type="SMART" id="SM00241">
    <property type="entry name" value="ZP"/>
    <property type="match status" value="1"/>
</dbReference>
<dbReference type="InterPro" id="IPR055356">
    <property type="entry name" value="ZP-N"/>
</dbReference>